<evidence type="ECO:0000313" key="4">
    <source>
        <dbReference type="Proteomes" id="UP000509638"/>
    </source>
</evidence>
<feature type="coiled-coil region" evidence="1">
    <location>
        <begin position="193"/>
        <end position="255"/>
    </location>
</feature>
<dbReference type="Proteomes" id="UP000509638">
    <property type="component" value="Chromosome"/>
</dbReference>
<organism evidence="3 4">
    <name type="scientific">Microbacterium oleivorans</name>
    <dbReference type="NCBI Taxonomy" id="273677"/>
    <lineage>
        <taxon>Bacteria</taxon>
        <taxon>Bacillati</taxon>
        <taxon>Actinomycetota</taxon>
        <taxon>Actinomycetes</taxon>
        <taxon>Micrococcales</taxon>
        <taxon>Microbacteriaceae</taxon>
        <taxon>Microbacterium</taxon>
    </lineage>
</organism>
<accession>A0A7D5JFR6</accession>
<protein>
    <submittedName>
        <fullName evidence="3">Transposase</fullName>
    </submittedName>
</protein>
<proteinExistence type="predicted"/>
<evidence type="ECO:0000256" key="2">
    <source>
        <dbReference type="SAM" id="MobiDB-lite"/>
    </source>
</evidence>
<dbReference type="RefSeq" id="WP_178012623.1">
    <property type="nucleotide sequence ID" value="NZ_CP058316.1"/>
</dbReference>
<name>A0A7D5JFR6_9MICO</name>
<sequence length="285" mass="30343">MGDGDAGDPDRDAFDRAAAELLIVPPSGFTRARNERAAAESGDLGRRIRALRKPTVAAWAVNLLSHDHAFRDALELSGALREAQEDFDAIELARLGHRRRALVSALAGRAAVLVEQAGVALAAGARDEVERTVNAAIVDPAAGAVVAAGRLVRPLDPGALTPDDLMELVAGSLPGAPDDVVAARDDLAERRARREAGRRRREAEKAAAEARRVLGRREAEISSARERADRLHERAEELRRDLARVADEAETAAAAVAALERGVGEARDAVSAAERRVRADDAPDQ</sequence>
<dbReference type="EMBL" id="CP058316">
    <property type="protein sequence ID" value="QLD12118.1"/>
    <property type="molecule type" value="Genomic_DNA"/>
</dbReference>
<feature type="region of interest" description="Disordered" evidence="2">
    <location>
        <begin position="262"/>
        <end position="285"/>
    </location>
</feature>
<evidence type="ECO:0000256" key="1">
    <source>
        <dbReference type="SAM" id="Coils"/>
    </source>
</evidence>
<dbReference type="AlphaFoldDB" id="A0A7D5JFR6"/>
<reference evidence="3 4" key="1">
    <citation type="submission" date="2020-06" db="EMBL/GenBank/DDBJ databases">
        <authorList>
            <person name="Jo H."/>
        </authorList>
    </citation>
    <scope>NUCLEOTIDE SEQUENCE [LARGE SCALE GENOMIC DNA]</scope>
    <source>
        <strain evidence="3 4">I46</strain>
    </source>
</reference>
<keyword evidence="1" id="KW-0175">Coiled coil</keyword>
<evidence type="ECO:0000313" key="3">
    <source>
        <dbReference type="EMBL" id="QLD12118.1"/>
    </source>
</evidence>
<gene>
    <name evidence="3" type="ORF">HW566_10285</name>
</gene>